<protein>
    <submittedName>
        <fullName evidence="2">Uncharacterized protein</fullName>
    </submittedName>
</protein>
<reference evidence="3" key="1">
    <citation type="submission" date="2024-07" db="EMBL/GenBank/DDBJ databases">
        <title>Two chromosome-level genome assemblies of Korean endemic species Abeliophyllum distichum and Forsythia ovata (Oleaceae).</title>
        <authorList>
            <person name="Jang H."/>
        </authorList>
    </citation>
    <scope>NUCLEOTIDE SEQUENCE [LARGE SCALE GENOMIC DNA]</scope>
</reference>
<proteinExistence type="predicted"/>
<gene>
    <name evidence="2" type="ORF">Fot_18850</name>
</gene>
<evidence type="ECO:0000313" key="2">
    <source>
        <dbReference type="EMBL" id="KAL2537459.1"/>
    </source>
</evidence>
<name>A0ABD1VJD3_9LAMI</name>
<sequence>MGFLPIPSIMSSGALALSTNGRKRSTTKIGLPLKILAEVNIVLKKKWSKFGNNPTGNRKGQVVMTCSECGLEGHNKRYHLRADAPTTDWFNAQVEEVEIERDNRSTAKKKGKLTPKRSTTSASNQARETCSMLQFMPTPGVDMRHADFNVLSGPEVSRPVDEGLSKVNTEVEAAVIITEEVDISSMVDELEQLESQEATRNRDERAQARRQRNMNALQSSKGNQLVHPDREGTHR</sequence>
<evidence type="ECO:0000313" key="3">
    <source>
        <dbReference type="Proteomes" id="UP001604277"/>
    </source>
</evidence>
<dbReference type="EMBL" id="JBFOLJ010000005">
    <property type="protein sequence ID" value="KAL2537459.1"/>
    <property type="molecule type" value="Genomic_DNA"/>
</dbReference>
<feature type="region of interest" description="Disordered" evidence="1">
    <location>
        <begin position="195"/>
        <end position="235"/>
    </location>
</feature>
<accession>A0ABD1VJD3</accession>
<dbReference type="Proteomes" id="UP001604277">
    <property type="component" value="Unassembled WGS sequence"/>
</dbReference>
<dbReference type="AlphaFoldDB" id="A0ABD1VJD3"/>
<evidence type="ECO:0000256" key="1">
    <source>
        <dbReference type="SAM" id="MobiDB-lite"/>
    </source>
</evidence>
<feature type="compositionally biased region" description="Basic and acidic residues" evidence="1">
    <location>
        <begin position="197"/>
        <end position="207"/>
    </location>
</feature>
<feature type="compositionally biased region" description="Basic residues" evidence="1">
    <location>
        <begin position="106"/>
        <end position="115"/>
    </location>
</feature>
<feature type="region of interest" description="Disordered" evidence="1">
    <location>
        <begin position="101"/>
        <end position="127"/>
    </location>
</feature>
<feature type="compositionally biased region" description="Polar residues" evidence="1">
    <location>
        <begin position="213"/>
        <end position="223"/>
    </location>
</feature>
<keyword evidence="3" id="KW-1185">Reference proteome</keyword>
<feature type="compositionally biased region" description="Polar residues" evidence="1">
    <location>
        <begin position="116"/>
        <end position="127"/>
    </location>
</feature>
<organism evidence="2 3">
    <name type="scientific">Forsythia ovata</name>
    <dbReference type="NCBI Taxonomy" id="205694"/>
    <lineage>
        <taxon>Eukaryota</taxon>
        <taxon>Viridiplantae</taxon>
        <taxon>Streptophyta</taxon>
        <taxon>Embryophyta</taxon>
        <taxon>Tracheophyta</taxon>
        <taxon>Spermatophyta</taxon>
        <taxon>Magnoliopsida</taxon>
        <taxon>eudicotyledons</taxon>
        <taxon>Gunneridae</taxon>
        <taxon>Pentapetalae</taxon>
        <taxon>asterids</taxon>
        <taxon>lamiids</taxon>
        <taxon>Lamiales</taxon>
        <taxon>Oleaceae</taxon>
        <taxon>Forsythieae</taxon>
        <taxon>Forsythia</taxon>
    </lineage>
</organism>
<comment type="caution">
    <text evidence="2">The sequence shown here is derived from an EMBL/GenBank/DDBJ whole genome shotgun (WGS) entry which is preliminary data.</text>
</comment>